<evidence type="ECO:0000256" key="6">
    <source>
        <dbReference type="SAM" id="Phobius"/>
    </source>
</evidence>
<organism evidence="7 8">
    <name type="scientific">Amniculicola lignicola CBS 123094</name>
    <dbReference type="NCBI Taxonomy" id="1392246"/>
    <lineage>
        <taxon>Eukaryota</taxon>
        <taxon>Fungi</taxon>
        <taxon>Dikarya</taxon>
        <taxon>Ascomycota</taxon>
        <taxon>Pezizomycotina</taxon>
        <taxon>Dothideomycetes</taxon>
        <taxon>Pleosporomycetidae</taxon>
        <taxon>Pleosporales</taxon>
        <taxon>Amniculicolaceae</taxon>
        <taxon>Amniculicola</taxon>
    </lineage>
</organism>
<dbReference type="PANTHER" id="PTHR31845">
    <property type="entry name" value="FINGER DOMAIN PROTEIN, PUTATIVE-RELATED"/>
    <property type="match status" value="1"/>
</dbReference>
<protein>
    <recommendedName>
        <fullName evidence="9">Transcription factor domain-containing protein</fullName>
    </recommendedName>
</protein>
<reference evidence="7" key="1">
    <citation type="journal article" date="2020" name="Stud. Mycol.">
        <title>101 Dothideomycetes genomes: a test case for predicting lifestyles and emergence of pathogens.</title>
        <authorList>
            <person name="Haridas S."/>
            <person name="Albert R."/>
            <person name="Binder M."/>
            <person name="Bloem J."/>
            <person name="Labutti K."/>
            <person name="Salamov A."/>
            <person name="Andreopoulos B."/>
            <person name="Baker S."/>
            <person name="Barry K."/>
            <person name="Bills G."/>
            <person name="Bluhm B."/>
            <person name="Cannon C."/>
            <person name="Castanera R."/>
            <person name="Culley D."/>
            <person name="Daum C."/>
            <person name="Ezra D."/>
            <person name="Gonzalez J."/>
            <person name="Henrissat B."/>
            <person name="Kuo A."/>
            <person name="Liang C."/>
            <person name="Lipzen A."/>
            <person name="Lutzoni F."/>
            <person name="Magnuson J."/>
            <person name="Mondo S."/>
            <person name="Nolan M."/>
            <person name="Ohm R."/>
            <person name="Pangilinan J."/>
            <person name="Park H.-J."/>
            <person name="Ramirez L."/>
            <person name="Alfaro M."/>
            <person name="Sun H."/>
            <person name="Tritt A."/>
            <person name="Yoshinaga Y."/>
            <person name="Zwiers L.-H."/>
            <person name="Turgeon B."/>
            <person name="Goodwin S."/>
            <person name="Spatafora J."/>
            <person name="Crous P."/>
            <person name="Grigoriev I."/>
        </authorList>
    </citation>
    <scope>NUCLEOTIDE SEQUENCE</scope>
    <source>
        <strain evidence="7">CBS 123094</strain>
    </source>
</reference>
<evidence type="ECO:0000256" key="2">
    <source>
        <dbReference type="ARBA" id="ARBA00023015"/>
    </source>
</evidence>
<accession>A0A6A5X5M7</accession>
<keyword evidence="6" id="KW-0812">Transmembrane</keyword>
<keyword evidence="2" id="KW-0805">Transcription regulation</keyword>
<dbReference type="OrthoDB" id="5226580at2759"/>
<keyword evidence="3" id="KW-0238">DNA-binding</keyword>
<keyword evidence="8" id="KW-1185">Reference proteome</keyword>
<evidence type="ECO:0000313" key="7">
    <source>
        <dbReference type="EMBL" id="KAF2008161.1"/>
    </source>
</evidence>
<evidence type="ECO:0000256" key="1">
    <source>
        <dbReference type="ARBA" id="ARBA00004123"/>
    </source>
</evidence>
<dbReference type="AlphaFoldDB" id="A0A6A5X5M7"/>
<keyword evidence="6" id="KW-0472">Membrane</keyword>
<evidence type="ECO:0008006" key="9">
    <source>
        <dbReference type="Google" id="ProtNLM"/>
    </source>
</evidence>
<evidence type="ECO:0000256" key="4">
    <source>
        <dbReference type="ARBA" id="ARBA00023163"/>
    </source>
</evidence>
<comment type="subcellular location">
    <subcellularLocation>
        <location evidence="1">Nucleus</location>
    </subcellularLocation>
</comment>
<dbReference type="PANTHER" id="PTHR31845:SF10">
    <property type="entry name" value="ZN(II)2CYS6 TRANSCRIPTION FACTOR (EUROFUNG)"/>
    <property type="match status" value="1"/>
</dbReference>
<feature type="non-terminal residue" evidence="7">
    <location>
        <position position="340"/>
    </location>
</feature>
<gene>
    <name evidence="7" type="ORF">P154DRAFT_392929</name>
</gene>
<feature type="transmembrane region" description="Helical" evidence="6">
    <location>
        <begin position="315"/>
        <end position="338"/>
    </location>
</feature>
<dbReference type="EMBL" id="ML977556">
    <property type="protein sequence ID" value="KAF2008161.1"/>
    <property type="molecule type" value="Genomic_DNA"/>
</dbReference>
<name>A0A6A5X5M7_9PLEO</name>
<sequence length="340" mass="38746">EDDDSMETFDPVEAGLLNIDQAAILLNEFRESFVWSFPFVVIPASTSVDALRHRHPFLFHAIIAATSYRTPSVQRQIAEEFKSQIASRIIMHSQKSLEILQGLLIYTAWYHTVYQPQTQQLSINLQLYKRKMTLAGDGHAPAARSADEKRAFLGVYYLTVAFAQAWRKRTTLVHTKFMLQCSEDVAEVPSDALISPLIRLSEVISRANDYFSFDDIDNAEVRGDIILDMSMTNFRNELELIKSSLPDSVRQNTTIILKYQLLDLWVHESALHGVLWDTPENPTSLSALRITNLFRSVAAMKTIITTLLDVPQKSLYHLAFPSWSGWFYAIILACKLVFLQ</sequence>
<proteinExistence type="predicted"/>
<evidence type="ECO:0000313" key="8">
    <source>
        <dbReference type="Proteomes" id="UP000799779"/>
    </source>
</evidence>
<dbReference type="GO" id="GO:0000981">
    <property type="term" value="F:DNA-binding transcription factor activity, RNA polymerase II-specific"/>
    <property type="evidence" value="ECO:0007669"/>
    <property type="project" value="TreeGrafter"/>
</dbReference>
<dbReference type="GO" id="GO:0000976">
    <property type="term" value="F:transcription cis-regulatory region binding"/>
    <property type="evidence" value="ECO:0007669"/>
    <property type="project" value="TreeGrafter"/>
</dbReference>
<evidence type="ECO:0000256" key="3">
    <source>
        <dbReference type="ARBA" id="ARBA00023125"/>
    </source>
</evidence>
<dbReference type="InterPro" id="IPR051089">
    <property type="entry name" value="prtT"/>
</dbReference>
<dbReference type="Proteomes" id="UP000799779">
    <property type="component" value="Unassembled WGS sequence"/>
</dbReference>
<keyword evidence="5" id="KW-0539">Nucleus</keyword>
<evidence type="ECO:0000256" key="5">
    <source>
        <dbReference type="ARBA" id="ARBA00023242"/>
    </source>
</evidence>
<dbReference type="GO" id="GO:0005634">
    <property type="term" value="C:nucleus"/>
    <property type="evidence" value="ECO:0007669"/>
    <property type="project" value="UniProtKB-SubCell"/>
</dbReference>
<feature type="non-terminal residue" evidence="7">
    <location>
        <position position="1"/>
    </location>
</feature>
<keyword evidence="6" id="KW-1133">Transmembrane helix</keyword>
<keyword evidence="4" id="KW-0804">Transcription</keyword>